<dbReference type="GO" id="GO:0004792">
    <property type="term" value="F:thiosulfate-cyanide sulfurtransferase activity"/>
    <property type="evidence" value="ECO:0007669"/>
    <property type="project" value="InterPro"/>
</dbReference>
<proteinExistence type="predicted"/>
<reference evidence="4" key="1">
    <citation type="submission" date="2005-08" db="EMBL/GenBank/DDBJ databases">
        <title>Complete sequence of Dechloromonas aromatica RCB.</title>
        <authorList>
            <person name="Salinero K.K."/>
            <person name="Copeland A."/>
            <person name="Lucas S."/>
            <person name="Lapidus A."/>
            <person name="Barry K."/>
            <person name="Detter J.C."/>
            <person name="Glavina T."/>
            <person name="Hammon N."/>
            <person name="Israni S."/>
            <person name="Pitluck S."/>
            <person name="Di Bartolo G."/>
            <person name="Trong S."/>
            <person name="Schmutz J."/>
            <person name="Larimer F."/>
            <person name="Land M."/>
            <person name="Ivanova N."/>
            <person name="Richardson P."/>
        </authorList>
    </citation>
    <scope>NUCLEOTIDE SEQUENCE</scope>
    <source>
        <strain evidence="4">RCB</strain>
    </source>
</reference>
<dbReference type="PANTHER" id="PTHR11364">
    <property type="entry name" value="THIOSULFATE SULFERTANSFERASE"/>
    <property type="match status" value="1"/>
</dbReference>
<evidence type="ECO:0000313" key="4">
    <source>
        <dbReference type="EMBL" id="AAZ47785.1"/>
    </source>
</evidence>
<dbReference type="eggNOG" id="COG2897">
    <property type="taxonomic scope" value="Bacteria"/>
</dbReference>
<accession>Q47BJ6</accession>
<dbReference type="OrthoDB" id="9781034at2"/>
<dbReference type="Gene3D" id="3.40.250.10">
    <property type="entry name" value="Rhodanese-like domain"/>
    <property type="match status" value="2"/>
</dbReference>
<feature type="domain" description="Rhodanese" evidence="3">
    <location>
        <begin position="17"/>
        <end position="136"/>
    </location>
</feature>
<dbReference type="HOGENOM" id="CLU_031618_0_0_4"/>
<dbReference type="CDD" id="cd01448">
    <property type="entry name" value="TST_Repeat_1"/>
    <property type="match status" value="1"/>
</dbReference>
<sequence length="279" mass="30402">MSYTTLVDVATLQAHLDDPNWLVVDVRHQLSDTGYGERVYAESHIPGAVFLHCDRDLSGAMTGCNGRHPLPDPEKLAQRLGEIGIGAMTQVVVYDDAQGMIAGRLWWLLRWLGHDAVALLDGGLQTWQAMGGAMTDVLPTQVPRVFVPLSQELLVQADYVLERIETPQMHLVDARGPDRFRGENETIDPVGGHIPGAVNRFFKDNLLPDGRFKPAAQLRAEWLAVLAGSTPEQVIHQCGSGVSACLNMVAMEIAGLPGSRLYAGSWSEWCADPGRPTAC</sequence>
<dbReference type="InterPro" id="IPR001763">
    <property type="entry name" value="Rhodanese-like_dom"/>
</dbReference>
<organism evidence="4">
    <name type="scientific">Dechloromonas aromatica (strain RCB)</name>
    <dbReference type="NCBI Taxonomy" id="159087"/>
    <lineage>
        <taxon>Bacteria</taxon>
        <taxon>Pseudomonadati</taxon>
        <taxon>Pseudomonadota</taxon>
        <taxon>Betaproteobacteria</taxon>
        <taxon>Rhodocyclales</taxon>
        <taxon>Azonexaceae</taxon>
        <taxon>Dechloromonas</taxon>
    </lineage>
</organism>
<dbReference type="InterPro" id="IPR001307">
    <property type="entry name" value="Thiosulphate_STrfase_CS"/>
</dbReference>
<dbReference type="SMART" id="SM00450">
    <property type="entry name" value="RHOD"/>
    <property type="match status" value="2"/>
</dbReference>
<protein>
    <submittedName>
        <fullName evidence="4">Rhodanese-like protein</fullName>
    </submittedName>
</protein>
<keyword evidence="1" id="KW-0808">Transferase</keyword>
<dbReference type="InterPro" id="IPR045078">
    <property type="entry name" value="TST/MPST-like"/>
</dbReference>
<dbReference type="STRING" id="159087.Daro_3055"/>
<evidence type="ECO:0000256" key="1">
    <source>
        <dbReference type="ARBA" id="ARBA00022679"/>
    </source>
</evidence>
<feature type="domain" description="Rhodanese" evidence="3">
    <location>
        <begin position="165"/>
        <end position="278"/>
    </location>
</feature>
<dbReference type="Pfam" id="PF00581">
    <property type="entry name" value="Rhodanese"/>
    <property type="match status" value="2"/>
</dbReference>
<name>Q47BJ6_DECAR</name>
<dbReference type="PROSITE" id="PS00380">
    <property type="entry name" value="RHODANESE_1"/>
    <property type="match status" value="1"/>
</dbReference>
<dbReference type="KEGG" id="dar:Daro_3055"/>
<keyword evidence="2" id="KW-0677">Repeat</keyword>
<dbReference type="AlphaFoldDB" id="Q47BJ6"/>
<evidence type="ECO:0000256" key="2">
    <source>
        <dbReference type="ARBA" id="ARBA00022737"/>
    </source>
</evidence>
<dbReference type="PANTHER" id="PTHR11364:SF27">
    <property type="entry name" value="SULFURTRANSFERASE"/>
    <property type="match status" value="1"/>
</dbReference>
<dbReference type="CDD" id="cd01449">
    <property type="entry name" value="TST_Repeat_2"/>
    <property type="match status" value="1"/>
</dbReference>
<dbReference type="PROSITE" id="PS50206">
    <property type="entry name" value="RHODANESE_3"/>
    <property type="match status" value="2"/>
</dbReference>
<dbReference type="InterPro" id="IPR036873">
    <property type="entry name" value="Rhodanese-like_dom_sf"/>
</dbReference>
<evidence type="ECO:0000259" key="3">
    <source>
        <dbReference type="PROSITE" id="PS50206"/>
    </source>
</evidence>
<dbReference type="EMBL" id="CP000089">
    <property type="protein sequence ID" value="AAZ47785.1"/>
    <property type="molecule type" value="Genomic_DNA"/>
</dbReference>
<gene>
    <name evidence="4" type="ordered locus">Daro_3055</name>
</gene>
<dbReference type="SUPFAM" id="SSF52821">
    <property type="entry name" value="Rhodanese/Cell cycle control phosphatase"/>
    <property type="match status" value="2"/>
</dbReference>